<gene>
    <name evidence="2" type="ORF">FOE67_19705</name>
</gene>
<dbReference type="InterPro" id="IPR014710">
    <property type="entry name" value="RmlC-like_jellyroll"/>
</dbReference>
<dbReference type="Gene3D" id="2.60.120.10">
    <property type="entry name" value="Jelly Rolls"/>
    <property type="match status" value="1"/>
</dbReference>
<accession>A0A7W3T663</accession>
<dbReference type="SUPFAM" id="SSF51182">
    <property type="entry name" value="RmlC-like cupins"/>
    <property type="match status" value="1"/>
</dbReference>
<keyword evidence="3" id="KW-1185">Reference proteome</keyword>
<evidence type="ECO:0000259" key="1">
    <source>
        <dbReference type="Pfam" id="PF07883"/>
    </source>
</evidence>
<organism evidence="2 3">
    <name type="scientific">Streptomyces calidiresistens</name>
    <dbReference type="NCBI Taxonomy" id="1485586"/>
    <lineage>
        <taxon>Bacteria</taxon>
        <taxon>Bacillati</taxon>
        <taxon>Actinomycetota</taxon>
        <taxon>Actinomycetes</taxon>
        <taxon>Kitasatosporales</taxon>
        <taxon>Streptomycetaceae</taxon>
        <taxon>Streptomyces</taxon>
    </lineage>
</organism>
<reference evidence="3" key="1">
    <citation type="submission" date="2019-10" db="EMBL/GenBank/DDBJ databases">
        <title>Streptomyces sp. nov., a novel actinobacterium isolated from alkaline environment.</title>
        <authorList>
            <person name="Golinska P."/>
        </authorList>
    </citation>
    <scope>NUCLEOTIDE SEQUENCE [LARGE SCALE GENOMIC DNA]</scope>
    <source>
        <strain evidence="3">DSM 42108</strain>
    </source>
</reference>
<comment type="caution">
    <text evidence="2">The sequence shown here is derived from an EMBL/GenBank/DDBJ whole genome shotgun (WGS) entry which is preliminary data.</text>
</comment>
<proteinExistence type="predicted"/>
<sequence>MIGAPSYLPVHLDAGRADVSKLQKLLREGARAFNEQFDEDTHLNAIIPKPWGYEYRAFVDDFFDLWALHIQAGGSTSLHVHPRKLTYLLCLGGEGVTTGLDRADVPIREGSVLRIAPGAFHGTRSTGNEPLELIEVEVPRNKFDLIRLQDDYNRAGTAYESAAVEEPGHSMRNVPAYPNTRMRPRTPDGRFRFELRTGMDIFYRPSLRDVFCIPLHISGVVHRDLEILTGHHADSRRPQTDKHYLCISKNR</sequence>
<feature type="domain" description="Cupin type-2" evidence="1">
    <location>
        <begin position="69"/>
        <end position="136"/>
    </location>
</feature>
<dbReference type="InterPro" id="IPR013096">
    <property type="entry name" value="Cupin_2"/>
</dbReference>
<protein>
    <submittedName>
        <fullName evidence="2">Cupin domain-containing protein</fullName>
    </submittedName>
</protein>
<dbReference type="InterPro" id="IPR011051">
    <property type="entry name" value="RmlC_Cupin_sf"/>
</dbReference>
<evidence type="ECO:0000313" key="3">
    <source>
        <dbReference type="Proteomes" id="UP000530234"/>
    </source>
</evidence>
<dbReference type="Pfam" id="PF07883">
    <property type="entry name" value="Cupin_2"/>
    <property type="match status" value="1"/>
</dbReference>
<dbReference type="AlphaFoldDB" id="A0A7W3T663"/>
<dbReference type="Proteomes" id="UP000530234">
    <property type="component" value="Unassembled WGS sequence"/>
</dbReference>
<name>A0A7W3T663_9ACTN</name>
<dbReference type="EMBL" id="VKHS01000584">
    <property type="protein sequence ID" value="MBB0231660.1"/>
    <property type="molecule type" value="Genomic_DNA"/>
</dbReference>
<evidence type="ECO:0000313" key="2">
    <source>
        <dbReference type="EMBL" id="MBB0231660.1"/>
    </source>
</evidence>